<evidence type="ECO:0000259" key="4">
    <source>
        <dbReference type="PROSITE" id="PS50067"/>
    </source>
</evidence>
<proteinExistence type="inferred from homology"/>
<protein>
    <recommendedName>
        <fullName evidence="4">Kinesin motor domain-containing protein</fullName>
    </recommendedName>
</protein>
<dbReference type="GO" id="GO:0005524">
    <property type="term" value="F:ATP binding"/>
    <property type="evidence" value="ECO:0007669"/>
    <property type="project" value="UniProtKB-UniRule"/>
</dbReference>
<reference evidence="5" key="1">
    <citation type="submission" date="2013-12" db="EMBL/GenBank/DDBJ databases">
        <title>The Genome Sequence of Aphanomyces astaci APO3.</title>
        <authorList>
            <consortium name="The Broad Institute Genomics Platform"/>
            <person name="Russ C."/>
            <person name="Tyler B."/>
            <person name="van West P."/>
            <person name="Dieguez-Uribeondo J."/>
            <person name="Young S.K."/>
            <person name="Zeng Q."/>
            <person name="Gargeya S."/>
            <person name="Fitzgerald M."/>
            <person name="Abouelleil A."/>
            <person name="Alvarado L."/>
            <person name="Chapman S.B."/>
            <person name="Gainer-Dewar J."/>
            <person name="Goldberg J."/>
            <person name="Griggs A."/>
            <person name="Gujja S."/>
            <person name="Hansen M."/>
            <person name="Howarth C."/>
            <person name="Imamovic A."/>
            <person name="Ireland A."/>
            <person name="Larimer J."/>
            <person name="McCowan C."/>
            <person name="Murphy C."/>
            <person name="Pearson M."/>
            <person name="Poon T.W."/>
            <person name="Priest M."/>
            <person name="Roberts A."/>
            <person name="Saif S."/>
            <person name="Shea T."/>
            <person name="Sykes S."/>
            <person name="Wortman J."/>
            <person name="Nusbaum C."/>
            <person name="Birren B."/>
        </authorList>
    </citation>
    <scope>NUCLEOTIDE SEQUENCE [LARGE SCALE GENOMIC DNA]</scope>
    <source>
        <strain evidence="5">APO3</strain>
    </source>
</reference>
<dbReference type="SUPFAM" id="SSF52540">
    <property type="entry name" value="P-loop containing nucleoside triphosphate hydrolases"/>
    <property type="match status" value="1"/>
</dbReference>
<dbReference type="InterPro" id="IPR027640">
    <property type="entry name" value="Kinesin-like_fam"/>
</dbReference>
<name>W4H2Q4_APHAT</name>
<keyword evidence="1" id="KW-0505">Motor protein</keyword>
<evidence type="ECO:0000256" key="2">
    <source>
        <dbReference type="SAM" id="Coils"/>
    </source>
</evidence>
<accession>W4H2Q4</accession>
<dbReference type="PROSITE" id="PS50067">
    <property type="entry name" value="KINESIN_MOTOR_2"/>
    <property type="match status" value="1"/>
</dbReference>
<dbReference type="GO" id="GO:0016887">
    <property type="term" value="F:ATP hydrolysis activity"/>
    <property type="evidence" value="ECO:0007669"/>
    <property type="project" value="TreeGrafter"/>
</dbReference>
<dbReference type="PANTHER" id="PTHR24115">
    <property type="entry name" value="KINESIN-RELATED"/>
    <property type="match status" value="1"/>
</dbReference>
<evidence type="ECO:0000256" key="3">
    <source>
        <dbReference type="SAM" id="Phobius"/>
    </source>
</evidence>
<dbReference type="GO" id="GO:0003777">
    <property type="term" value="F:microtubule motor activity"/>
    <property type="evidence" value="ECO:0007669"/>
    <property type="project" value="InterPro"/>
</dbReference>
<dbReference type="GO" id="GO:0005874">
    <property type="term" value="C:microtubule"/>
    <property type="evidence" value="ECO:0007669"/>
    <property type="project" value="TreeGrafter"/>
</dbReference>
<keyword evidence="1" id="KW-0067">ATP-binding</keyword>
<dbReference type="InterPro" id="IPR027417">
    <property type="entry name" value="P-loop_NTPase"/>
</dbReference>
<feature type="domain" description="Kinesin motor" evidence="4">
    <location>
        <begin position="28"/>
        <end position="355"/>
    </location>
</feature>
<feature type="coiled-coil region" evidence="2">
    <location>
        <begin position="378"/>
        <end position="405"/>
    </location>
</feature>
<feature type="transmembrane region" description="Helical" evidence="3">
    <location>
        <begin position="491"/>
        <end position="513"/>
    </location>
</feature>
<comment type="similarity">
    <text evidence="1">Belongs to the TRAFAC class myosin-kinesin ATPase superfamily. Kinesin family.</text>
</comment>
<keyword evidence="3" id="KW-0472">Membrane</keyword>
<dbReference type="GO" id="GO:0005871">
    <property type="term" value="C:kinesin complex"/>
    <property type="evidence" value="ECO:0007669"/>
    <property type="project" value="TreeGrafter"/>
</dbReference>
<dbReference type="Gene3D" id="3.40.850.10">
    <property type="entry name" value="Kinesin motor domain"/>
    <property type="match status" value="1"/>
</dbReference>
<dbReference type="GO" id="GO:0007018">
    <property type="term" value="P:microtubule-based movement"/>
    <property type="evidence" value="ECO:0007669"/>
    <property type="project" value="InterPro"/>
</dbReference>
<keyword evidence="2" id="KW-0175">Coiled coil</keyword>
<dbReference type="PANTHER" id="PTHR24115:SF1004">
    <property type="entry name" value="KINESIN-LIKE PROTEIN KIF15"/>
    <property type="match status" value="1"/>
</dbReference>
<dbReference type="SMART" id="SM00129">
    <property type="entry name" value="KISc"/>
    <property type="match status" value="1"/>
</dbReference>
<dbReference type="VEuPathDB" id="FungiDB:H257_02605"/>
<keyword evidence="3" id="KW-1133">Transmembrane helix</keyword>
<dbReference type="GeneID" id="20804601"/>
<dbReference type="PRINTS" id="PR00380">
    <property type="entry name" value="KINESINHEAVY"/>
</dbReference>
<sequence>MERPSDRLAKSLTQTIVPLAGEDPPPRRIQTFIRVRPPCSTDTSNSFPVLTLTPTTLRCTPSTPALSNQIDCSFDLIFPPQATQEAVFESVQALLQAVRQGHNATIVTYGQTGTGKTHTMLGSMQESPSPATSRPGDDGRWVMLDSWGLMPRTLNHLLESCNFTNQPLSCAYVEIYNDKAFDLMADKKRQRPLALRERLDGATDLPGLTTHAITSVDDAMRFLHRGRQVRAVRETDLNATSSRSHVILQIKVGAATKLNLVDLAGSEKWTKNTRAGAESEEIKHINTSLSALGNCVAALTQPGRKHIPYRDSTLTRLLQDSLGGTTRTVIIATVHAFATDETIRTIQFADRMRAVMQSTMRQNHQLPLSCSMQWHKDLAATRATVTELAQKLEDLTSAYENQSAASRRAMESMADAVYQKLLQDEHHIQKLHEKVEDRAISTPEKSTSTANAITVGCEHSSWKVANPTVDTLCDVESTATPHSTCIEVCVMVLYVMGVGVVIVLLFAGCDQVIHAIPVDRTVQVVAQSLWPHQQQQQQLPRGFR</sequence>
<evidence type="ECO:0000256" key="1">
    <source>
        <dbReference type="PROSITE-ProRule" id="PRU00283"/>
    </source>
</evidence>
<dbReference type="EMBL" id="KI913117">
    <property type="protein sequence ID" value="ETV86147.1"/>
    <property type="molecule type" value="Genomic_DNA"/>
</dbReference>
<dbReference type="GO" id="GO:0008017">
    <property type="term" value="F:microtubule binding"/>
    <property type="evidence" value="ECO:0007669"/>
    <property type="project" value="InterPro"/>
</dbReference>
<dbReference type="InterPro" id="IPR001752">
    <property type="entry name" value="Kinesin_motor_dom"/>
</dbReference>
<gene>
    <name evidence="5" type="ORF">H257_02605</name>
</gene>
<organism evidence="5">
    <name type="scientific">Aphanomyces astaci</name>
    <name type="common">Crayfish plague agent</name>
    <dbReference type="NCBI Taxonomy" id="112090"/>
    <lineage>
        <taxon>Eukaryota</taxon>
        <taxon>Sar</taxon>
        <taxon>Stramenopiles</taxon>
        <taxon>Oomycota</taxon>
        <taxon>Saprolegniomycetes</taxon>
        <taxon>Saprolegniales</taxon>
        <taxon>Verrucalvaceae</taxon>
        <taxon>Aphanomyces</taxon>
    </lineage>
</organism>
<keyword evidence="1" id="KW-0547">Nucleotide-binding</keyword>
<dbReference type="RefSeq" id="XP_009824619.1">
    <property type="nucleotide sequence ID" value="XM_009826317.1"/>
</dbReference>
<dbReference type="InterPro" id="IPR036961">
    <property type="entry name" value="Kinesin_motor_dom_sf"/>
</dbReference>
<evidence type="ECO:0000313" key="5">
    <source>
        <dbReference type="EMBL" id="ETV86147.1"/>
    </source>
</evidence>
<dbReference type="AlphaFoldDB" id="W4H2Q4"/>
<dbReference type="Pfam" id="PF00225">
    <property type="entry name" value="Kinesin"/>
    <property type="match status" value="1"/>
</dbReference>
<dbReference type="OrthoDB" id="105881at2759"/>
<dbReference type="STRING" id="112090.W4H2Q4"/>
<feature type="binding site" evidence="1">
    <location>
        <begin position="110"/>
        <end position="117"/>
    </location>
    <ligand>
        <name>ATP</name>
        <dbReference type="ChEBI" id="CHEBI:30616"/>
    </ligand>
</feature>
<keyword evidence="3" id="KW-0812">Transmembrane</keyword>